<feature type="compositionally biased region" description="Polar residues" evidence="1">
    <location>
        <begin position="448"/>
        <end position="475"/>
    </location>
</feature>
<feature type="compositionally biased region" description="Basic and acidic residues" evidence="1">
    <location>
        <begin position="626"/>
        <end position="641"/>
    </location>
</feature>
<feature type="compositionally biased region" description="Polar residues" evidence="1">
    <location>
        <begin position="417"/>
        <end position="428"/>
    </location>
</feature>
<dbReference type="EMBL" id="CP059736">
    <property type="protein sequence ID" value="WDE02229.1"/>
    <property type="molecule type" value="Genomic_DNA"/>
</dbReference>
<evidence type="ECO:0000313" key="2">
    <source>
        <dbReference type="EMBL" id="WDE02229.1"/>
    </source>
</evidence>
<protein>
    <submittedName>
        <fullName evidence="2">Uncharacterized protein</fullName>
    </submittedName>
</protein>
<organism evidence="2 3">
    <name type="scientific">Thalassomonas actiniarum</name>
    <dbReference type="NCBI Taxonomy" id="485447"/>
    <lineage>
        <taxon>Bacteria</taxon>
        <taxon>Pseudomonadati</taxon>
        <taxon>Pseudomonadota</taxon>
        <taxon>Gammaproteobacteria</taxon>
        <taxon>Alteromonadales</taxon>
        <taxon>Colwelliaceae</taxon>
        <taxon>Thalassomonas</taxon>
    </lineage>
</organism>
<dbReference type="CDD" id="cd17467">
    <property type="entry name" value="T3SS_YscP_C"/>
    <property type="match status" value="1"/>
</dbReference>
<feature type="region of interest" description="Disordered" evidence="1">
    <location>
        <begin position="560"/>
        <end position="600"/>
    </location>
</feature>
<reference evidence="2 3" key="1">
    <citation type="journal article" date="2015" name="Genome Announc.">
        <title>Draft Genome Sequences of Marine Isolates of Thalassomonas viridans and Thalassomonas actiniarum.</title>
        <authorList>
            <person name="Olonade I."/>
            <person name="van Zyl L.J."/>
            <person name="Trindade M."/>
        </authorList>
    </citation>
    <scope>NUCLEOTIDE SEQUENCE [LARGE SCALE GENOMIC DNA]</scope>
    <source>
        <strain evidence="2 3">A5K-106</strain>
    </source>
</reference>
<dbReference type="Pfam" id="PF09483">
    <property type="entry name" value="HpaP"/>
    <property type="match status" value="1"/>
</dbReference>
<dbReference type="InterPro" id="IPR013390">
    <property type="entry name" value="T3SS_HpaP"/>
</dbReference>
<reference evidence="2 3" key="2">
    <citation type="journal article" date="2022" name="Mar. Drugs">
        <title>Bioassay-Guided Fractionation Leads to the Detection of Cholic Acid Generated by the Rare Thalassomonas sp.</title>
        <authorList>
            <person name="Pheiffer F."/>
            <person name="Schneider Y.K."/>
            <person name="Hansen E.H."/>
            <person name="Andersen J.H."/>
            <person name="Isaksson J."/>
            <person name="Busche T."/>
            <person name="R C."/>
            <person name="Kalinowski J."/>
            <person name="Zyl L.V."/>
            <person name="Trindade M."/>
        </authorList>
    </citation>
    <scope>NUCLEOTIDE SEQUENCE [LARGE SCALE GENOMIC DNA]</scope>
    <source>
        <strain evidence="2 3">A5K-106</strain>
    </source>
</reference>
<keyword evidence="3" id="KW-1185">Reference proteome</keyword>
<gene>
    <name evidence="2" type="ORF">SG35_031220</name>
</gene>
<evidence type="ECO:0000256" key="1">
    <source>
        <dbReference type="SAM" id="MobiDB-lite"/>
    </source>
</evidence>
<feature type="region of interest" description="Disordered" evidence="1">
    <location>
        <begin position="417"/>
        <end position="483"/>
    </location>
</feature>
<accession>A0AAE9YXK5</accession>
<proteinExistence type="predicted"/>
<dbReference type="Proteomes" id="UP000032568">
    <property type="component" value="Chromosome pTact"/>
</dbReference>
<evidence type="ECO:0000313" key="3">
    <source>
        <dbReference type="Proteomes" id="UP000032568"/>
    </source>
</evidence>
<feature type="compositionally biased region" description="Basic and acidic residues" evidence="1">
    <location>
        <begin position="576"/>
        <end position="591"/>
    </location>
</feature>
<dbReference type="AlphaFoldDB" id="A0AAE9YXK5"/>
<feature type="region of interest" description="Disordered" evidence="1">
    <location>
        <begin position="613"/>
        <end position="661"/>
    </location>
</feature>
<dbReference type="KEGG" id="tact:SG35_031220"/>
<sequence length="795" mass="84924">MKTTTDNLPVTEDRPGYRREDQHLFDKLLAQETPVVTQVKNSPDEKVAQSRASVLSSSAVRETQAAVPIKVDNLQEGEVNRLTEHSVPPAGANLLTDNAAMANNAMNNAGNKAMEKSVLGRQSENMPLEAAGENADIASKRFSLETAFAEVVESNYSPRAVQADNNISASVNKETEGGLGGSQNRQSLQEKTELNIKINALPASDADQPLEPVKKRTVFQESSPMPVTPAPVIQDACVASAMNSTADKKIPVETRQVFLGEKMAAWESAVVTSQFPSLETAFETLVDSINTSRAVQADNNIPAPFEKRASDKVIVSDQSHAQNQQPLQAKVNINALAKGDADQAVAKSLPEASSGKTAAEVPGSREMQVVVGEKTAAKVTASDQGYVHQQQPLQAKTNINVLSLADTCLSTEAKVKSTASAGSSSTPVMNMPTANMVINKDGDKPVAQSLSGTSSDQTAAVGVQSRQEAQSTSVAAPSKNVSVSSVTNAVTSSAIASSSARHGDFASNANTADLENISGKAEEILPGVKTASREQVRVTTPVSSLSASFIATADNSDNTRVVRADNDMPASSDKAAAAEHKSEEGHLDPQSRKTQKQSYDLPAKAAVNVAGLAHSAGAEPPVRSSRGLEKTPRDEQSREESSLESEQESTTASAAVQQASPVRNTPVGEIILQNINSQENDVRNLQQVLVRTVEAMLTALPAGQERIQLQLQEDIFPGTSIVIERQNGAISIEIRTTQEQSFTLLEAHKELLVKQLEQLQGHETIEVELFNDDSGDEESKQQRDLYEEWLEELSQ</sequence>
<name>A0AAE9YXK5_9GAMM</name>
<feature type="compositionally biased region" description="Low complexity" evidence="1">
    <location>
        <begin position="648"/>
        <end position="660"/>
    </location>
</feature>